<dbReference type="SUPFAM" id="SSF46934">
    <property type="entry name" value="UBA-like"/>
    <property type="match status" value="1"/>
</dbReference>
<evidence type="ECO:0000256" key="1">
    <source>
        <dbReference type="SAM" id="Coils"/>
    </source>
</evidence>
<feature type="region of interest" description="Disordered" evidence="2">
    <location>
        <begin position="743"/>
        <end position="767"/>
    </location>
</feature>
<dbReference type="InParanoid" id="B8MD76"/>
<dbReference type="GO" id="GO:0005634">
    <property type="term" value="C:nucleus"/>
    <property type="evidence" value="ECO:0007669"/>
    <property type="project" value="TreeGrafter"/>
</dbReference>
<feature type="compositionally biased region" description="Basic and acidic residues" evidence="2">
    <location>
        <begin position="105"/>
        <end position="114"/>
    </location>
</feature>
<evidence type="ECO:0000313" key="4">
    <source>
        <dbReference type="Proteomes" id="UP000001745"/>
    </source>
</evidence>
<dbReference type="GO" id="GO:0016579">
    <property type="term" value="P:protein deubiquitination"/>
    <property type="evidence" value="ECO:0007669"/>
    <property type="project" value="TreeGrafter"/>
</dbReference>
<dbReference type="STRING" id="441959.B8MD76"/>
<accession>B8MD76</accession>
<dbReference type="OMA" id="WAMTLFN"/>
<dbReference type="OrthoDB" id="4489171at2759"/>
<feature type="compositionally biased region" description="Polar residues" evidence="2">
    <location>
        <begin position="56"/>
        <end position="72"/>
    </location>
</feature>
<dbReference type="InterPro" id="IPR009060">
    <property type="entry name" value="UBA-like_sf"/>
</dbReference>
<dbReference type="Pfam" id="PF14555">
    <property type="entry name" value="UBA_4"/>
    <property type="match status" value="1"/>
</dbReference>
<dbReference type="eggNOG" id="ENOG502S0Z0">
    <property type="taxonomic scope" value="Eukaryota"/>
</dbReference>
<reference evidence="4" key="1">
    <citation type="journal article" date="2015" name="Genome Announc.">
        <title>Genome sequence of the AIDS-associated pathogen Penicillium marneffei (ATCC18224) and its near taxonomic relative Talaromyces stipitatus (ATCC10500).</title>
        <authorList>
            <person name="Nierman W.C."/>
            <person name="Fedorova-Abrams N.D."/>
            <person name="Andrianopoulos A."/>
        </authorList>
    </citation>
    <scope>NUCLEOTIDE SEQUENCE [LARGE SCALE GENOMIC DNA]</scope>
    <source>
        <strain evidence="4">ATCC 10500 / CBS 375.48 / QM 6759 / NRRL 1006</strain>
    </source>
</reference>
<evidence type="ECO:0008006" key="5">
    <source>
        <dbReference type="Google" id="ProtNLM"/>
    </source>
</evidence>
<dbReference type="InterPro" id="IPR055335">
    <property type="entry name" value="Ucp6/RUP1"/>
</dbReference>
<organism evidence="3 4">
    <name type="scientific">Talaromyces stipitatus (strain ATCC 10500 / CBS 375.48 / QM 6759 / NRRL 1006)</name>
    <name type="common">Penicillium stipitatum</name>
    <dbReference type="NCBI Taxonomy" id="441959"/>
    <lineage>
        <taxon>Eukaryota</taxon>
        <taxon>Fungi</taxon>
        <taxon>Dikarya</taxon>
        <taxon>Ascomycota</taxon>
        <taxon>Pezizomycotina</taxon>
        <taxon>Eurotiomycetes</taxon>
        <taxon>Eurotiomycetidae</taxon>
        <taxon>Eurotiales</taxon>
        <taxon>Trichocomaceae</taxon>
        <taxon>Talaromyces</taxon>
        <taxon>Talaromyces sect. Talaromyces</taxon>
    </lineage>
</organism>
<dbReference type="GO" id="GO:0005829">
    <property type="term" value="C:cytosol"/>
    <property type="evidence" value="ECO:0007669"/>
    <property type="project" value="TreeGrafter"/>
</dbReference>
<dbReference type="Proteomes" id="UP000001745">
    <property type="component" value="Unassembled WGS sequence"/>
</dbReference>
<dbReference type="PANTHER" id="PTHR39597:SF1">
    <property type="entry name" value="UBA DOMAIN-CONTAINING PROTEIN RUP1"/>
    <property type="match status" value="1"/>
</dbReference>
<dbReference type="PhylomeDB" id="B8MD76"/>
<sequence length="767" mass="86376">MAAEPSEDDIGNFISFTSLSREKAILFLKANNLNLEKAINAYFENPDGVPSEPQDDWTSFNNSPYSQDTQSVPAFHIENSDSNPGHGYSVAPSRPPSRMNVSETLSDRKYEGSGHDSTGADMKLTDAQMEERALQQAVAMSLGQEYGKQESGVIANSQDTRFGPATQDFYDETSWGMTVVNSGAREEIISPDPEDRLRKDDEPAFLRPSQEALYIGGFLTILHSIPLAREALLLREKTVPDYGYDSQWWNGQSIKIPRIVSLDDPYVDDQDWDDIIYETQRLMAFLDGTRRAFGSTDALASLRSLYGYNGDGGVERFLEAWQEASVRATPANQLSMVFSSCAMKQEMTEMDTPNQKEFFVFNTYVESGPSQTLYDVLDDAIWPDIPGEELDDVWLDHVGEILTIKLENYGSEAMNVKIPATFYPDRYMEARRDTVRELRMERLNVSQKINDIENIAARYRRTESVSRAGMSNQELLEKAAQAVTNALPKDPADGTSEYDDAKAQHLTEQLRGVAGLIKDKLSELEAEKQAARDTLRNHSKILTESAVSSDDPPHYKYTLRGLCTAPHITYILRKDSPPRADEDLIEMEDKKPEEWHWWRISFSTDDAKTQQAAKPENKRIMNSKTNNADVIGYTAVKVREIEVLRAARESRSVLLVYANNNAVEFPYEPPPPALQEFVKTDNITFQAELDAATNIYNGEEGPGESADAVMEDWPKIDAEDETTPAATENASKVNVFDYEVDAFDEDTSRQGQEMQEMQERRGKSLLH</sequence>
<keyword evidence="1" id="KW-0175">Coiled coil</keyword>
<feature type="region of interest" description="Disordered" evidence="2">
    <location>
        <begin position="46"/>
        <end position="120"/>
    </location>
</feature>
<dbReference type="HOGENOM" id="CLU_005620_0_0_1"/>
<evidence type="ECO:0000313" key="3">
    <source>
        <dbReference type="EMBL" id="EED17601.1"/>
    </source>
</evidence>
<evidence type="ECO:0000256" key="2">
    <source>
        <dbReference type="SAM" id="MobiDB-lite"/>
    </source>
</evidence>
<dbReference type="Gene3D" id="1.10.8.10">
    <property type="entry name" value="DNA helicase RuvA subunit, C-terminal domain"/>
    <property type="match status" value="1"/>
</dbReference>
<feature type="compositionally biased region" description="Basic and acidic residues" evidence="2">
    <location>
        <begin position="757"/>
        <end position="767"/>
    </location>
</feature>
<dbReference type="AlphaFoldDB" id="B8MD76"/>
<dbReference type="EMBL" id="EQ962655">
    <property type="protein sequence ID" value="EED17601.1"/>
    <property type="molecule type" value="Genomic_DNA"/>
</dbReference>
<dbReference type="RefSeq" id="XP_002481593.1">
    <property type="nucleotide sequence ID" value="XM_002481548.1"/>
</dbReference>
<protein>
    <recommendedName>
        <fullName evidence="5">Ubiquitin interaction motif protein</fullName>
    </recommendedName>
</protein>
<gene>
    <name evidence="3" type="ORF">TSTA_114150</name>
</gene>
<keyword evidence="4" id="KW-1185">Reference proteome</keyword>
<feature type="coiled-coil region" evidence="1">
    <location>
        <begin position="514"/>
        <end position="541"/>
    </location>
</feature>
<dbReference type="VEuPathDB" id="FungiDB:TSTA_114150"/>
<name>B8MD76_TALSN</name>
<dbReference type="GeneID" id="8109177"/>
<dbReference type="PANTHER" id="PTHR39597">
    <property type="entry name" value="UBA DOMAIN-CONTAINING PROTEIN RUP1"/>
    <property type="match status" value="1"/>
</dbReference>
<proteinExistence type="predicted"/>